<name>A0AAE3MF70_9BACT</name>
<evidence type="ECO:0000256" key="8">
    <source>
        <dbReference type="SAM" id="Coils"/>
    </source>
</evidence>
<comment type="similarity">
    <text evidence="2">Belongs to the outer membrane factor (OMF) (TC 1.B.17) family.</text>
</comment>
<organism evidence="10 11">
    <name type="scientific">Plebeiibacterium marinum</name>
    <dbReference type="NCBI Taxonomy" id="2992111"/>
    <lineage>
        <taxon>Bacteria</taxon>
        <taxon>Pseudomonadati</taxon>
        <taxon>Bacteroidota</taxon>
        <taxon>Bacteroidia</taxon>
        <taxon>Marinilabiliales</taxon>
        <taxon>Marinilabiliaceae</taxon>
        <taxon>Plebeiibacterium</taxon>
    </lineage>
</organism>
<evidence type="ECO:0000256" key="6">
    <source>
        <dbReference type="ARBA" id="ARBA00023136"/>
    </source>
</evidence>
<evidence type="ECO:0000256" key="4">
    <source>
        <dbReference type="ARBA" id="ARBA00022452"/>
    </source>
</evidence>
<keyword evidence="3" id="KW-0813">Transport</keyword>
<protein>
    <submittedName>
        <fullName evidence="10">TolC family protein</fullName>
    </submittedName>
</protein>
<dbReference type="GO" id="GO:0009279">
    <property type="term" value="C:cell outer membrane"/>
    <property type="evidence" value="ECO:0007669"/>
    <property type="project" value="UniProtKB-SubCell"/>
</dbReference>
<dbReference type="AlphaFoldDB" id="A0AAE3MF70"/>
<keyword evidence="5" id="KW-0812">Transmembrane</keyword>
<evidence type="ECO:0000256" key="2">
    <source>
        <dbReference type="ARBA" id="ARBA00007613"/>
    </source>
</evidence>
<evidence type="ECO:0000313" key="10">
    <source>
        <dbReference type="EMBL" id="MCW3806457.1"/>
    </source>
</evidence>
<dbReference type="Gene3D" id="1.20.1600.10">
    <property type="entry name" value="Outer membrane efflux proteins (OEP)"/>
    <property type="match status" value="1"/>
</dbReference>
<keyword evidence="4" id="KW-1134">Transmembrane beta strand</keyword>
<dbReference type="GO" id="GO:0015562">
    <property type="term" value="F:efflux transmembrane transporter activity"/>
    <property type="evidence" value="ECO:0007669"/>
    <property type="project" value="InterPro"/>
</dbReference>
<keyword evidence="6" id="KW-0472">Membrane</keyword>
<dbReference type="EMBL" id="JAPDPI010000024">
    <property type="protein sequence ID" value="MCW3806457.1"/>
    <property type="molecule type" value="Genomic_DNA"/>
</dbReference>
<feature type="coiled-coil region" evidence="8">
    <location>
        <begin position="337"/>
        <end position="375"/>
    </location>
</feature>
<dbReference type="InterPro" id="IPR003423">
    <property type="entry name" value="OMP_efflux"/>
</dbReference>
<evidence type="ECO:0000256" key="7">
    <source>
        <dbReference type="ARBA" id="ARBA00023237"/>
    </source>
</evidence>
<reference evidence="10" key="1">
    <citation type="submission" date="2022-10" db="EMBL/GenBank/DDBJ databases">
        <authorList>
            <person name="Yu W.X."/>
        </authorList>
    </citation>
    <scope>NUCLEOTIDE SEQUENCE</scope>
    <source>
        <strain evidence="10">D04</strain>
    </source>
</reference>
<evidence type="ECO:0000256" key="5">
    <source>
        <dbReference type="ARBA" id="ARBA00022692"/>
    </source>
</evidence>
<dbReference type="Proteomes" id="UP001207408">
    <property type="component" value="Unassembled WGS sequence"/>
</dbReference>
<feature type="signal peptide" evidence="9">
    <location>
        <begin position="1"/>
        <end position="22"/>
    </location>
</feature>
<sequence length="442" mass="50175">MITKAIWFISIFGCVFSLGSMAQSDTLELSLSQAMDYATEFGYQSVNAQHDIDIARKKVNETLAIGLPQITGSGTITNNLMLQENLIEFKDLNTGETQRFSGKFGTKYNNSVGGRVDQLLFDGSYFVGLQASKVYVRLSEDAKEKTDIELKQAVAEAYFLTLIARQNIEDFSESLKTNKRMLEHVKAYYENGFREDIDVDQVRLIVNESQRLYDDSENQYKIAKSVLKFVMGYDIDKPLKLSDSLLDLLVSIPEDPDASNQIQTHIDYRMILTQMDAKGLEIKNQKAQAMPKLNAFLTYDYAYFGQSWSSLTKTEGSMLGLSLSVPIFSSGMRTSQLNQKKLELNKLNIEKRQVEENLKRELFAASCNLSNARKQFENARQSKEISNRIYDKSTIKFKNGLMNSLELAQNENSLIEAILNYNNAAANYFNQFVIYKKASSQL</sequence>
<accession>A0AAE3MF70</accession>
<dbReference type="InterPro" id="IPR051906">
    <property type="entry name" value="TolC-like"/>
</dbReference>
<gene>
    <name evidence="10" type="ORF">OM074_12550</name>
</gene>
<evidence type="ECO:0000256" key="3">
    <source>
        <dbReference type="ARBA" id="ARBA00022448"/>
    </source>
</evidence>
<dbReference type="SUPFAM" id="SSF56954">
    <property type="entry name" value="Outer membrane efflux proteins (OEP)"/>
    <property type="match status" value="1"/>
</dbReference>
<feature type="chain" id="PRO_5042115757" evidence="9">
    <location>
        <begin position="23"/>
        <end position="442"/>
    </location>
</feature>
<dbReference type="GO" id="GO:1990281">
    <property type="term" value="C:efflux pump complex"/>
    <property type="evidence" value="ECO:0007669"/>
    <property type="project" value="TreeGrafter"/>
</dbReference>
<comment type="subcellular location">
    <subcellularLocation>
        <location evidence="1">Cell outer membrane</location>
    </subcellularLocation>
</comment>
<dbReference type="PANTHER" id="PTHR30026">
    <property type="entry name" value="OUTER MEMBRANE PROTEIN TOLC"/>
    <property type="match status" value="1"/>
</dbReference>
<evidence type="ECO:0000313" key="11">
    <source>
        <dbReference type="Proteomes" id="UP001207408"/>
    </source>
</evidence>
<keyword evidence="11" id="KW-1185">Reference proteome</keyword>
<dbReference type="RefSeq" id="WP_301199914.1">
    <property type="nucleotide sequence ID" value="NZ_JAPDPI010000024.1"/>
</dbReference>
<keyword evidence="7" id="KW-0998">Cell outer membrane</keyword>
<keyword evidence="9" id="KW-0732">Signal</keyword>
<proteinExistence type="inferred from homology"/>
<evidence type="ECO:0000256" key="1">
    <source>
        <dbReference type="ARBA" id="ARBA00004442"/>
    </source>
</evidence>
<dbReference type="Pfam" id="PF02321">
    <property type="entry name" value="OEP"/>
    <property type="match status" value="2"/>
</dbReference>
<keyword evidence="8" id="KW-0175">Coiled coil</keyword>
<evidence type="ECO:0000256" key="9">
    <source>
        <dbReference type="SAM" id="SignalP"/>
    </source>
</evidence>
<dbReference type="PANTHER" id="PTHR30026:SF20">
    <property type="entry name" value="OUTER MEMBRANE PROTEIN TOLC"/>
    <property type="match status" value="1"/>
</dbReference>
<comment type="caution">
    <text evidence="10">The sequence shown here is derived from an EMBL/GenBank/DDBJ whole genome shotgun (WGS) entry which is preliminary data.</text>
</comment>
<dbReference type="GO" id="GO:0015288">
    <property type="term" value="F:porin activity"/>
    <property type="evidence" value="ECO:0007669"/>
    <property type="project" value="TreeGrafter"/>
</dbReference>